<feature type="coiled-coil region" evidence="1">
    <location>
        <begin position="698"/>
        <end position="771"/>
    </location>
</feature>
<feature type="region of interest" description="Disordered" evidence="2">
    <location>
        <begin position="1321"/>
        <end position="1371"/>
    </location>
</feature>
<dbReference type="OMA" id="CRRFECD"/>
<feature type="compositionally biased region" description="Low complexity" evidence="2">
    <location>
        <begin position="1352"/>
        <end position="1366"/>
    </location>
</feature>
<dbReference type="STRING" id="137246.A0A401T1T6"/>
<feature type="coiled-coil region" evidence="1">
    <location>
        <begin position="495"/>
        <end position="536"/>
    </location>
</feature>
<protein>
    <recommendedName>
        <fullName evidence="5">Coiled-coil domain-containing protein 171</fullName>
    </recommendedName>
</protein>
<feature type="coiled-coil region" evidence="1">
    <location>
        <begin position="1105"/>
        <end position="1181"/>
    </location>
</feature>
<dbReference type="PANTHER" id="PTHR37476:SF1">
    <property type="entry name" value="COILED-COIL DOMAIN-CONTAINING PROTEIN 171"/>
    <property type="match status" value="1"/>
</dbReference>
<evidence type="ECO:0000256" key="1">
    <source>
        <dbReference type="SAM" id="Coils"/>
    </source>
</evidence>
<evidence type="ECO:0000313" key="3">
    <source>
        <dbReference type="EMBL" id="GCC36605.1"/>
    </source>
</evidence>
<dbReference type="PANTHER" id="PTHR37476">
    <property type="entry name" value="COILED-COIL DOMAIN-CONTAINING PROTEIN 171"/>
    <property type="match status" value="1"/>
</dbReference>
<feature type="coiled-coil region" evidence="1">
    <location>
        <begin position="264"/>
        <end position="333"/>
    </location>
</feature>
<proteinExistence type="predicted"/>
<evidence type="ECO:0000256" key="2">
    <source>
        <dbReference type="SAM" id="MobiDB-lite"/>
    </source>
</evidence>
<keyword evidence="4" id="KW-1185">Reference proteome</keyword>
<dbReference type="OrthoDB" id="287623at2759"/>
<reference evidence="3 4" key="1">
    <citation type="journal article" date="2018" name="Nat. Ecol. Evol.">
        <title>Shark genomes provide insights into elasmobranch evolution and the origin of vertebrates.</title>
        <authorList>
            <person name="Hara Y"/>
            <person name="Yamaguchi K"/>
            <person name="Onimaru K"/>
            <person name="Kadota M"/>
            <person name="Koyanagi M"/>
            <person name="Keeley SD"/>
            <person name="Tatsumi K"/>
            <person name="Tanaka K"/>
            <person name="Motone F"/>
            <person name="Kageyama Y"/>
            <person name="Nozu R"/>
            <person name="Adachi N"/>
            <person name="Nishimura O"/>
            <person name="Nakagawa R"/>
            <person name="Tanegashima C"/>
            <person name="Kiyatake I"/>
            <person name="Matsumoto R"/>
            <person name="Murakumo K"/>
            <person name="Nishida K"/>
            <person name="Terakita A"/>
            <person name="Kuratani S"/>
            <person name="Sato K"/>
            <person name="Hyodo S Kuraku.S."/>
        </authorList>
    </citation>
    <scope>NUCLEOTIDE SEQUENCE [LARGE SCALE GENOMIC DNA]</scope>
</reference>
<name>A0A401T1T6_CHIPU</name>
<organism evidence="3 4">
    <name type="scientific">Chiloscyllium punctatum</name>
    <name type="common">Brownbanded bambooshark</name>
    <name type="synonym">Hemiscyllium punctatum</name>
    <dbReference type="NCBI Taxonomy" id="137246"/>
    <lineage>
        <taxon>Eukaryota</taxon>
        <taxon>Metazoa</taxon>
        <taxon>Chordata</taxon>
        <taxon>Craniata</taxon>
        <taxon>Vertebrata</taxon>
        <taxon>Chondrichthyes</taxon>
        <taxon>Elasmobranchii</taxon>
        <taxon>Galeomorphii</taxon>
        <taxon>Galeoidea</taxon>
        <taxon>Orectolobiformes</taxon>
        <taxon>Hemiscylliidae</taxon>
        <taxon>Chiloscyllium</taxon>
    </lineage>
</organism>
<evidence type="ECO:0008006" key="5">
    <source>
        <dbReference type="Google" id="ProtNLM"/>
    </source>
</evidence>
<feature type="coiled-coil region" evidence="1">
    <location>
        <begin position="579"/>
        <end position="613"/>
    </location>
</feature>
<gene>
    <name evidence="3" type="ORF">chiPu_0015100</name>
</gene>
<dbReference type="Proteomes" id="UP000287033">
    <property type="component" value="Unassembled WGS sequence"/>
</dbReference>
<feature type="coiled-coil region" evidence="1">
    <location>
        <begin position="383"/>
        <end position="456"/>
    </location>
</feature>
<evidence type="ECO:0000313" key="4">
    <source>
        <dbReference type="Proteomes" id="UP000287033"/>
    </source>
</evidence>
<keyword evidence="1" id="KW-0175">Coiled coil</keyword>
<accession>A0A401T1T6</accession>
<comment type="caution">
    <text evidence="3">The sequence shown here is derived from an EMBL/GenBank/DDBJ whole genome shotgun (WGS) entry which is preliminary data.</text>
</comment>
<sequence length="1382" mass="159008">MSLVTNTTFSVFSSTKWSQGRGEFFGGREVRSFKTCRGKEVMSAADLHDPVRRSLEGTGNSSQIIQLRANTDSRNLIPKLSSPQKQNSTANDIERLQSTISQLQNQMKQLQPGDGDCSSTEHRWKLNRLEKEKVELTSRFNEERATFESHIARLRAQLEKGEALRQTLEYELAVAKKEASVVKCTSEDRIDSIHKVHAQLKVQNSELQQKVKELEKTLAISEQARKDDQQRFQTEQEDRDKIIQTCNIENEFLIAERNRIDAILQGQEQTFVGLQKRLKEIEAERNNLTEALRRQKNEFEYSTDREERLKRELEVAQQRVKTLEENIEAERAAHLESKFNSEIIQLRIRDLENMLQVEKSSHADAALNLDLIKQQFSDIELSYEREKSKATETTNQLQKLQKEFTESKQQLTAEIEEKNNVIADLSKMLQGHEESFENLQDELRKARKRRAFLEETYGGSMRELELLLGNFAVSGLRTSGSRKDKEKPLSPSVVLENLRQTLTDYQSRLEDTSNELNKMKDLYEKINEQCEAYKELIWSQNENREKVHEDLTSANKKLNHWRSECSEKDALIDAMSVELQNLKHSFQRERNSVAEAKNEIQKLARAHQKDTEEKLTFLHSLYQRLVAGCVIMKQPNGMLAKFSWPELCTILQENIDILTSDLNRANEKESYLEHICRNKDETIHQLQQSQETTFNKLTEQMKEREASWKKQKADLEEHYTGLLGEVHSRAQSCHLGAEEAKEKLSSLTKVKDKLTLELSLTKKQLSQTRKEHVALLAACALMAGALYPLYSRFRELSVQKDILQDQVHTFEYFKNEIRTVVQVLSLESNPSKLKKKKPQKGLIQVFRKSVIAILAVNRLQALGRGYKPLFTWSEGFNNKPRLVICIGKVKSYITHSRQESAQNSVIQAVEWFSSSELLAAVVDSTAELQDIITKLNPNQFLSSCSIENSAKSSFSKLMDRLSVEMENIPLCCNRHFGCGNKKSLVEILGDGLYKTNTKAEKEGLQITMPIKRCVEVLKKQILEFTQRLHAAEVERRSLRLELTQLKKHMNELERESGKTETLEQQLCDLKQSMKTQKMVPFERFGSICEELNNALLREQQAQLLLNEQSHQMQELGLQLELHSNEEAEKDRTLSEAVKSLSEANMELRRKDQSLRQLNKNLAQLEQDKHQLEESIHDAENALCKAAKDRESLVRYMKGVNDALKQVRDQISLSWSVTAKNDFTLQLPKLHLEIFEAKGLKDGLEVASFQNLTQTFMDVYQLASSRVTALETEITSHQKHIAALKSELQTACLRENNGLVPSIRTHFDQLYACHSQTNLSQEKRSQEFGPLQPEMETSHSFLRETPQKNRPCSQSSSSLHVSQSTGSLKTEHDGFHSTFRLQL</sequence>
<feature type="coiled-coil region" evidence="1">
    <location>
        <begin position="86"/>
        <end position="231"/>
    </location>
</feature>
<dbReference type="EMBL" id="BEZZ01000856">
    <property type="protein sequence ID" value="GCC36605.1"/>
    <property type="molecule type" value="Genomic_DNA"/>
</dbReference>
<feature type="coiled-coil region" evidence="1">
    <location>
        <begin position="1014"/>
        <end position="1065"/>
    </location>
</feature>